<keyword evidence="2" id="KW-1185">Reference proteome</keyword>
<reference evidence="1 2" key="1">
    <citation type="submission" date="2024-10" db="EMBL/GenBank/DDBJ databases">
        <authorList>
            <person name="Lu C.-H."/>
        </authorList>
    </citation>
    <scope>NUCLEOTIDE SEQUENCE [LARGE SCALE GENOMIC DNA]</scope>
    <source>
        <strain evidence="1 2">22LXZD03-01</strain>
    </source>
</reference>
<dbReference type="Proteomes" id="UP001617702">
    <property type="component" value="Unassembled WGS sequence"/>
</dbReference>
<name>A0ABW8GRM5_9GAMM</name>
<accession>A0ABW8GRM5</accession>
<dbReference type="EMBL" id="JBIXLB010000001">
    <property type="protein sequence ID" value="MFJ5511964.1"/>
    <property type="molecule type" value="Genomic_DNA"/>
</dbReference>
<comment type="caution">
    <text evidence="1">The sequence shown here is derived from an EMBL/GenBank/DDBJ whole genome shotgun (WGS) entry which is preliminary data.</text>
</comment>
<sequence length="98" mass="10842">MRKYRCTKCDKMLPVDKSSIKAGDKVNILIERVKQSQRSTNIRYSTKKVTVIEVSNDLVKVQFGDGVKELLLDDVSPADAPNTLTYAFIGVCECGGEA</sequence>
<gene>
    <name evidence="1" type="ORF">ACIPUH_04050</name>
</gene>
<proteinExistence type="predicted"/>
<evidence type="ECO:0000313" key="1">
    <source>
        <dbReference type="EMBL" id="MFJ5511964.1"/>
    </source>
</evidence>
<protein>
    <submittedName>
        <fullName evidence="1">Uncharacterized protein</fullName>
    </submittedName>
</protein>
<organism evidence="1 2">
    <name type="scientific">Pectobacterium jejuense</name>
    <dbReference type="NCBI Taxonomy" id="2974022"/>
    <lineage>
        <taxon>Bacteria</taxon>
        <taxon>Pseudomonadati</taxon>
        <taxon>Pseudomonadota</taxon>
        <taxon>Gammaproteobacteria</taxon>
        <taxon>Enterobacterales</taxon>
        <taxon>Pectobacteriaceae</taxon>
        <taxon>Pectobacterium</taxon>
    </lineage>
</organism>
<dbReference type="RefSeq" id="WP_400352825.1">
    <property type="nucleotide sequence ID" value="NZ_JBIXLA010000001.1"/>
</dbReference>
<evidence type="ECO:0000313" key="2">
    <source>
        <dbReference type="Proteomes" id="UP001617702"/>
    </source>
</evidence>